<dbReference type="InterPro" id="IPR011010">
    <property type="entry name" value="DNA_brk_join_enz"/>
</dbReference>
<dbReference type="InterPro" id="IPR013762">
    <property type="entry name" value="Integrase-like_cat_sf"/>
</dbReference>
<organism evidence="10 11">
    <name type="scientific">Mesorhizobium phage vB_MloP_Lo5R7ANS</name>
    <dbReference type="NCBI Taxonomy" id="1527771"/>
    <lineage>
        <taxon>Viruses</taxon>
        <taxon>Duplodnaviria</taxon>
        <taxon>Heunggongvirae</taxon>
        <taxon>Uroviricota</taxon>
        <taxon>Caudoviricetes</taxon>
        <taxon>Autographivirales</taxon>
        <taxon>Pairvirus</taxon>
        <taxon>Pairvirus Lo5R7ANS</taxon>
    </lineage>
</organism>
<evidence type="ECO:0000256" key="5">
    <source>
        <dbReference type="ARBA" id="ARBA00022908"/>
    </source>
</evidence>
<dbReference type="GO" id="GO:0044826">
    <property type="term" value="P:viral genome integration into host DNA"/>
    <property type="evidence" value="ECO:0007669"/>
    <property type="project" value="UniProtKB-KW"/>
</dbReference>
<comment type="similarity">
    <text evidence="1">Belongs to the 'phage' integrase family.</text>
</comment>
<evidence type="ECO:0000256" key="1">
    <source>
        <dbReference type="ARBA" id="ARBA00008857"/>
    </source>
</evidence>
<dbReference type="InterPro" id="IPR010998">
    <property type="entry name" value="Integrase_recombinase_N"/>
</dbReference>
<keyword evidence="3" id="KW-0808">Transferase</keyword>
<evidence type="ECO:0000256" key="6">
    <source>
        <dbReference type="ARBA" id="ARBA00023125"/>
    </source>
</evidence>
<keyword evidence="5" id="KW-0229">DNA integration</keyword>
<proteinExistence type="inferred from homology"/>
<dbReference type="CDD" id="cd00796">
    <property type="entry name" value="INT_Rci_Hp1_C"/>
    <property type="match status" value="1"/>
</dbReference>
<keyword evidence="11" id="KW-1185">Reference proteome</keyword>
<dbReference type="GeneID" id="22109819"/>
<dbReference type="GO" id="GO:0016787">
    <property type="term" value="F:hydrolase activity"/>
    <property type="evidence" value="ECO:0007669"/>
    <property type="project" value="UniProtKB-KW"/>
</dbReference>
<evidence type="ECO:0000256" key="4">
    <source>
        <dbReference type="ARBA" id="ARBA00022801"/>
    </source>
</evidence>
<keyword evidence="6" id="KW-0238">DNA-binding</keyword>
<dbReference type="RefSeq" id="YP_009100059.1">
    <property type="nucleotide sequence ID" value="NC_025431.1"/>
</dbReference>
<evidence type="ECO:0000256" key="8">
    <source>
        <dbReference type="ARBA" id="ARBA00023195"/>
    </source>
</evidence>
<reference evidence="10 11" key="1">
    <citation type="submission" date="2014-07" db="EMBL/GenBank/DDBJ databases">
        <title>Genomic characterization of two T7-like Mesorhizobium loti phages vB_MloP_Lo5R7ANS and vB_MloP_Cp1R7ANS-C2.</title>
        <authorList>
            <person name="Halmillawewa A.P."/>
            <person name="Perry B."/>
            <person name="Gavard R."/>
            <person name="Yost C.K."/>
            <person name="Hynes M.F."/>
        </authorList>
    </citation>
    <scope>NUCLEOTIDE SEQUENCE [LARGE SCALE GENOMIC DNA]</scope>
</reference>
<dbReference type="PROSITE" id="PS51898">
    <property type="entry name" value="TYR_RECOMBINASE"/>
    <property type="match status" value="1"/>
</dbReference>
<dbReference type="PANTHER" id="PTHR30349">
    <property type="entry name" value="PHAGE INTEGRASE-RELATED"/>
    <property type="match status" value="1"/>
</dbReference>
<dbReference type="GO" id="GO:0016740">
    <property type="term" value="F:transferase activity"/>
    <property type="evidence" value="ECO:0007669"/>
    <property type="project" value="UniProtKB-KW"/>
</dbReference>
<accession>A0A076YL28</accession>
<evidence type="ECO:0000259" key="9">
    <source>
        <dbReference type="PROSITE" id="PS51898"/>
    </source>
</evidence>
<dbReference type="SUPFAM" id="SSF56349">
    <property type="entry name" value="DNA breaking-rejoining enzymes"/>
    <property type="match status" value="1"/>
</dbReference>
<keyword evidence="8" id="KW-1179">Viral genome integration</keyword>
<keyword evidence="7" id="KW-0233">DNA recombination</keyword>
<dbReference type="GO" id="GO:0006310">
    <property type="term" value="P:DNA recombination"/>
    <property type="evidence" value="ECO:0007669"/>
    <property type="project" value="UniProtKB-KW"/>
</dbReference>
<sequence>MAVRKRGDAYMADFMVAGIRYRETFDSEAEAEAYELETRAALVRGSPVQPPKNGRTETGSSLHTLGTLFDYVKTNHWENNPKIKAPQTAIASAREVVEFFGRNTPVQDLTQDEMKRLARHVVESGRSFATADRKLAALSKMLRFAVERGVIPRVPKVPLYREDNERLRFLTKDEAQKLLKLWRDWHQPDAHAFTVFALHTGARVGAIMDLRWNAFGPGFNTVLFLGGDKKSKPRTLPMSKAAKEAVIAMQRARPDSRGPFQHLKGSDGKARHLRDLWDEMQKTLGWDDVVVHTLRHTCASWLVQNGVDLKRIQTWLGHKRIETTLKYAKLATGDLDLAGDILGDILEAPSRSLRVVGED</sequence>
<evidence type="ECO:0000313" key="10">
    <source>
        <dbReference type="EMBL" id="AIK68482.1"/>
    </source>
</evidence>
<dbReference type="KEGG" id="vg:22109819"/>
<evidence type="ECO:0000256" key="2">
    <source>
        <dbReference type="ARBA" id="ARBA00016082"/>
    </source>
</evidence>
<dbReference type="Pfam" id="PF00589">
    <property type="entry name" value="Phage_integrase"/>
    <property type="match status" value="1"/>
</dbReference>
<dbReference type="GO" id="GO:0075713">
    <property type="term" value="P:establishment of integrated proviral latency"/>
    <property type="evidence" value="ECO:0007669"/>
    <property type="project" value="UniProtKB-KW"/>
</dbReference>
<dbReference type="PANTHER" id="PTHR30349:SF64">
    <property type="entry name" value="PROPHAGE INTEGRASE INTD-RELATED"/>
    <property type="match status" value="1"/>
</dbReference>
<dbReference type="EMBL" id="KM199771">
    <property type="protein sequence ID" value="AIK68482.1"/>
    <property type="molecule type" value="Genomic_DNA"/>
</dbReference>
<dbReference type="InterPro" id="IPR050090">
    <property type="entry name" value="Tyrosine_recombinase_XerCD"/>
</dbReference>
<dbReference type="Gene3D" id="1.10.443.10">
    <property type="entry name" value="Intergrase catalytic core"/>
    <property type="match status" value="1"/>
</dbReference>
<keyword evidence="8" id="KW-1160">Virus entry into host cell</keyword>
<dbReference type="GO" id="GO:0003677">
    <property type="term" value="F:DNA binding"/>
    <property type="evidence" value="ECO:0007669"/>
    <property type="project" value="UniProtKB-KW"/>
</dbReference>
<keyword evidence="4" id="KW-0378">Hydrolase</keyword>
<evidence type="ECO:0000313" key="11">
    <source>
        <dbReference type="Proteomes" id="UP000201609"/>
    </source>
</evidence>
<dbReference type="Gene3D" id="1.10.150.130">
    <property type="match status" value="1"/>
</dbReference>
<feature type="domain" description="Tyr recombinase" evidence="9">
    <location>
        <begin position="165"/>
        <end position="340"/>
    </location>
</feature>
<dbReference type="InterPro" id="IPR002104">
    <property type="entry name" value="Integrase_catalytic"/>
</dbReference>
<evidence type="ECO:0000256" key="3">
    <source>
        <dbReference type="ARBA" id="ARBA00022679"/>
    </source>
</evidence>
<evidence type="ECO:0000256" key="7">
    <source>
        <dbReference type="ARBA" id="ARBA00023172"/>
    </source>
</evidence>
<dbReference type="Proteomes" id="UP000201609">
    <property type="component" value="Segment"/>
</dbReference>
<gene>
    <name evidence="10" type="ORF">Lo5R7ANS_12</name>
</gene>
<protein>
    <recommendedName>
        <fullName evidence="2">Integrase</fullName>
    </recommendedName>
</protein>
<dbReference type="GO" id="GO:0015074">
    <property type="term" value="P:DNA integration"/>
    <property type="evidence" value="ECO:0007669"/>
    <property type="project" value="UniProtKB-KW"/>
</dbReference>
<dbReference type="OrthoDB" id="15958at10239"/>
<name>A0A076YL28_9CAUD</name>